<feature type="compositionally biased region" description="Polar residues" evidence="2">
    <location>
        <begin position="328"/>
        <end position="344"/>
    </location>
</feature>
<feature type="coiled-coil region" evidence="1">
    <location>
        <begin position="616"/>
        <end position="643"/>
    </location>
</feature>
<comment type="caution">
    <text evidence="3">The sequence shown here is derived from an EMBL/GenBank/DDBJ whole genome shotgun (WGS) entry which is preliminary data.</text>
</comment>
<evidence type="ECO:0000256" key="1">
    <source>
        <dbReference type="SAM" id="Coils"/>
    </source>
</evidence>
<protein>
    <submittedName>
        <fullName evidence="3">Obscurin-like isoform X4</fullName>
    </submittedName>
    <submittedName>
        <fullName evidence="4">Obscurin-like_isoform X4</fullName>
    </submittedName>
</protein>
<sequence length="659" mass="77290">MDEIQFKRKTSEALSKFKKVKYPSNLAQKHNQIVIILENGFDRKVFDVLQSILSQFFEFSNSDLKNPITNMQWEKGPLQSPVLDQEKQIRARRNYLGSMKLEKQRRKSPQRSQSPLSTEVEPFNSDTLPLPVQIQSMSTVPLFNNTDDNLNYNLSDQNVLQNEDKNERAPSRIPMIDSEVENKPKKTQAEILTQSQKLKQQLQINSCFSQNDIEPKNELNEQKEELNSIQNQTQNKQKKGEMFRQKLKERKELLQQNQNQELQIVEQKEQIEQKEMLQNNCQNSLNNLNQEEICLLSPQQNNNQHVEYPIEEDIKVDDFQHKIEELQEQNLPQQKQPTKQQIVLSQHPKYPKQQIKNNTQSEQQQRLAKMKASSKLQIIETHNDSEMTMSLLSLGSINRDIHTIENQSQQSQQNEEDEIQQNIYDLRERLIQKQKELKQKHVSITVQQPNDLTSDPDLYKVQYDLQQSIQKIDKSTNKMNLSDLLDSKVADICKVEIPAQIQEQQKDVKQLTNSQRAKPIKPKISRSHTSKSTVSQVEVQSVEQTSVCVNKPEVFDGSCSIRDYVRNNIQSMNPILIDYIQSLRIRKQVLNELTYRKQSSTNDKIFQLKAQNYTKQTSLAKKRQQLMQNLSNLKCELQLLKQFRYEQQKSVMMKHMIIF</sequence>
<dbReference type="Proteomes" id="UP001642409">
    <property type="component" value="Unassembled WGS sequence"/>
</dbReference>
<organism evidence="3">
    <name type="scientific">Hexamita inflata</name>
    <dbReference type="NCBI Taxonomy" id="28002"/>
    <lineage>
        <taxon>Eukaryota</taxon>
        <taxon>Metamonada</taxon>
        <taxon>Diplomonadida</taxon>
        <taxon>Hexamitidae</taxon>
        <taxon>Hexamitinae</taxon>
        <taxon>Hexamita</taxon>
    </lineage>
</organism>
<proteinExistence type="predicted"/>
<feature type="compositionally biased region" description="Polar residues" evidence="2">
    <location>
        <begin position="354"/>
        <end position="363"/>
    </location>
</feature>
<feature type="region of interest" description="Disordered" evidence="2">
    <location>
        <begin position="328"/>
        <end position="363"/>
    </location>
</feature>
<accession>A0AA86V628</accession>
<keyword evidence="1" id="KW-0175">Coiled coil</keyword>
<feature type="region of interest" description="Disordered" evidence="2">
    <location>
        <begin position="222"/>
        <end position="241"/>
    </location>
</feature>
<feature type="compositionally biased region" description="Basic residues" evidence="2">
    <location>
        <begin position="518"/>
        <end position="529"/>
    </location>
</feature>
<dbReference type="AlphaFoldDB" id="A0AA86V628"/>
<keyword evidence="5" id="KW-1185">Reference proteome</keyword>
<gene>
    <name evidence="4" type="ORF">HINF_LOCUS35181</name>
    <name evidence="3" type="ORF">HINF_LOCUS65536</name>
</gene>
<dbReference type="EMBL" id="CATOUU010001180">
    <property type="protein sequence ID" value="CAI9977891.1"/>
    <property type="molecule type" value="Genomic_DNA"/>
</dbReference>
<evidence type="ECO:0000313" key="3">
    <source>
        <dbReference type="EMBL" id="CAI9977891.1"/>
    </source>
</evidence>
<feature type="region of interest" description="Disordered" evidence="2">
    <location>
        <begin position="96"/>
        <end position="125"/>
    </location>
</feature>
<reference evidence="3" key="1">
    <citation type="submission" date="2023-06" db="EMBL/GenBank/DDBJ databases">
        <authorList>
            <person name="Kurt Z."/>
        </authorList>
    </citation>
    <scope>NUCLEOTIDE SEQUENCE</scope>
</reference>
<evidence type="ECO:0000256" key="2">
    <source>
        <dbReference type="SAM" id="MobiDB-lite"/>
    </source>
</evidence>
<dbReference type="EMBL" id="CAXDID020000126">
    <property type="protein sequence ID" value="CAL6033874.1"/>
    <property type="molecule type" value="Genomic_DNA"/>
</dbReference>
<evidence type="ECO:0000313" key="5">
    <source>
        <dbReference type="Proteomes" id="UP001642409"/>
    </source>
</evidence>
<evidence type="ECO:0000313" key="4">
    <source>
        <dbReference type="EMBL" id="CAL6033874.1"/>
    </source>
</evidence>
<feature type="region of interest" description="Disordered" evidence="2">
    <location>
        <begin position="506"/>
        <end position="536"/>
    </location>
</feature>
<name>A0AA86V628_9EUKA</name>
<reference evidence="4 5" key="2">
    <citation type="submission" date="2024-07" db="EMBL/GenBank/DDBJ databases">
        <authorList>
            <person name="Akdeniz Z."/>
        </authorList>
    </citation>
    <scope>NUCLEOTIDE SEQUENCE [LARGE SCALE GENOMIC DNA]</scope>
</reference>